<evidence type="ECO:0000259" key="1">
    <source>
        <dbReference type="PROSITE" id="PS51340"/>
    </source>
</evidence>
<dbReference type="Pfam" id="PF03473">
    <property type="entry name" value="MOSC"/>
    <property type="match status" value="1"/>
</dbReference>
<gene>
    <name evidence="2" type="ORF">GCM10007320_00070</name>
</gene>
<dbReference type="SUPFAM" id="SSF50800">
    <property type="entry name" value="PK beta-barrel domain-like"/>
    <property type="match status" value="1"/>
</dbReference>
<sequence>MGTMRPSLHSPLPAMSSDSVADLSARDVAARIARLFVYPVKSCAGVEVDEVLLTETGLEFDRAWMVVDDEGRFVTQRELPRMALIQPKLKHSEMVLRAPGMLALHIALDAVEEPCEVTVWKDRVKAYDMGDVAAQWFSDFLNSERPAGVPAQKLRLVRFDPEFQRLSNKRWTGEVDAQTQFSDGFAVLVLSQSALDGLNARLAAAGHAAVGIERFRPNIVLDGVDAHDEDNFGELLIATNEGPARLRLVKPCPRCPIPNIDPATALSSPEVGDTLQAYRAHPAVDGAIAFGMNAIVLEGIDFALRPGQSAAADYRFD</sequence>
<feature type="domain" description="MOSC" evidence="1">
    <location>
        <begin position="149"/>
        <end position="313"/>
    </location>
</feature>
<protein>
    <submittedName>
        <fullName evidence="2">Fe-S protein</fullName>
    </submittedName>
</protein>
<name>A0ABQ3FVD7_9BURK</name>
<keyword evidence="3" id="KW-1185">Reference proteome</keyword>
<accession>A0ABQ3FVD7</accession>
<dbReference type="InterPro" id="IPR005303">
    <property type="entry name" value="MOCOS_middle"/>
</dbReference>
<evidence type="ECO:0000313" key="2">
    <source>
        <dbReference type="EMBL" id="GHC68112.1"/>
    </source>
</evidence>
<dbReference type="PROSITE" id="PS51340">
    <property type="entry name" value="MOSC"/>
    <property type="match status" value="1"/>
</dbReference>
<reference evidence="3" key="1">
    <citation type="journal article" date="2019" name="Int. J. Syst. Evol. Microbiol.">
        <title>The Global Catalogue of Microorganisms (GCM) 10K type strain sequencing project: providing services to taxonomists for standard genome sequencing and annotation.</title>
        <authorList>
            <consortium name="The Broad Institute Genomics Platform"/>
            <consortium name="The Broad Institute Genome Sequencing Center for Infectious Disease"/>
            <person name="Wu L."/>
            <person name="Ma J."/>
        </authorList>
    </citation>
    <scope>NUCLEOTIDE SEQUENCE [LARGE SCALE GENOMIC DNA]</scope>
    <source>
        <strain evidence="3">KCTC 23314</strain>
    </source>
</reference>
<dbReference type="Pfam" id="PF03476">
    <property type="entry name" value="MOSC_N"/>
    <property type="match status" value="1"/>
</dbReference>
<dbReference type="Proteomes" id="UP000626210">
    <property type="component" value="Unassembled WGS sequence"/>
</dbReference>
<dbReference type="PANTHER" id="PTHR14237">
    <property type="entry name" value="MOLYBDOPTERIN COFACTOR SULFURASE MOSC"/>
    <property type="match status" value="1"/>
</dbReference>
<proteinExistence type="predicted"/>
<comment type="caution">
    <text evidence="2">The sequence shown here is derived from an EMBL/GenBank/DDBJ whole genome shotgun (WGS) entry which is preliminary data.</text>
</comment>
<dbReference type="SUPFAM" id="SSF141673">
    <property type="entry name" value="MOSC N-terminal domain-like"/>
    <property type="match status" value="1"/>
</dbReference>
<dbReference type="PANTHER" id="PTHR14237:SF19">
    <property type="entry name" value="MITOCHONDRIAL AMIDOXIME REDUCING COMPONENT 1"/>
    <property type="match status" value="1"/>
</dbReference>
<organism evidence="2 3">
    <name type="scientific">Pseudorhodoferax aquiterrae</name>
    <dbReference type="NCBI Taxonomy" id="747304"/>
    <lineage>
        <taxon>Bacteria</taxon>
        <taxon>Pseudomonadati</taxon>
        <taxon>Pseudomonadota</taxon>
        <taxon>Betaproteobacteria</taxon>
        <taxon>Burkholderiales</taxon>
        <taxon>Comamonadaceae</taxon>
    </lineage>
</organism>
<dbReference type="InterPro" id="IPR005302">
    <property type="entry name" value="MoCF_Sase_C"/>
</dbReference>
<dbReference type="EMBL" id="BMYK01000001">
    <property type="protein sequence ID" value="GHC68112.1"/>
    <property type="molecule type" value="Genomic_DNA"/>
</dbReference>
<dbReference type="InterPro" id="IPR011037">
    <property type="entry name" value="Pyrv_Knase-like_insert_dom_sf"/>
</dbReference>
<evidence type="ECO:0000313" key="3">
    <source>
        <dbReference type="Proteomes" id="UP000626210"/>
    </source>
</evidence>